<keyword evidence="4" id="KW-1185">Reference proteome</keyword>
<reference evidence="3 4" key="1">
    <citation type="submission" date="2015-10" db="EMBL/GenBank/DDBJ databases">
        <title>Draft genome sequence of Streptomyces bungoensis DSM 41781, type strain for the species Streptomyces bungoensis.</title>
        <authorList>
            <person name="Ruckert C."/>
            <person name="Winkler A."/>
            <person name="Kalinowski J."/>
            <person name="Kampfer P."/>
            <person name="Glaeser S."/>
        </authorList>
    </citation>
    <scope>NUCLEOTIDE SEQUENCE [LARGE SCALE GENOMIC DNA]</scope>
    <source>
        <strain evidence="3 4">DSM 41781</strain>
    </source>
</reference>
<evidence type="ECO:0000313" key="4">
    <source>
        <dbReference type="Proteomes" id="UP000053024"/>
    </source>
</evidence>
<keyword evidence="2" id="KW-0732">Signal</keyword>
<dbReference type="AlphaFoldDB" id="A0A101T0B4"/>
<evidence type="ECO:0000256" key="2">
    <source>
        <dbReference type="SAM" id="SignalP"/>
    </source>
</evidence>
<evidence type="ECO:0000256" key="1">
    <source>
        <dbReference type="SAM" id="MobiDB-lite"/>
    </source>
</evidence>
<feature type="chain" id="PRO_5007106759" description="Proteinase inhibitor I42 chagasin domain-containing protein" evidence="2">
    <location>
        <begin position="24"/>
        <end position="160"/>
    </location>
</feature>
<proteinExistence type="predicted"/>
<dbReference type="EMBL" id="LMWX01000031">
    <property type="protein sequence ID" value="KUN83179.1"/>
    <property type="molecule type" value="Genomic_DNA"/>
</dbReference>
<dbReference type="OrthoDB" id="4249545at2"/>
<feature type="signal peptide" evidence="2">
    <location>
        <begin position="1"/>
        <end position="23"/>
    </location>
</feature>
<dbReference type="STRING" id="285568.AQJ66_20015"/>
<organism evidence="3 4">
    <name type="scientific">Streptomyces bungoensis</name>
    <dbReference type="NCBI Taxonomy" id="285568"/>
    <lineage>
        <taxon>Bacteria</taxon>
        <taxon>Bacillati</taxon>
        <taxon>Actinomycetota</taxon>
        <taxon>Actinomycetes</taxon>
        <taxon>Kitasatosporales</taxon>
        <taxon>Streptomycetaceae</taxon>
        <taxon>Streptomyces</taxon>
    </lineage>
</organism>
<protein>
    <recommendedName>
        <fullName evidence="5">Proteinase inhibitor I42 chagasin domain-containing protein</fullName>
    </recommendedName>
</protein>
<name>A0A101T0B4_9ACTN</name>
<sequence>MRRTTPLAITAAALLLAACGSQSDGTGGRGGNDKVSPSSSPSSAASPAASPGGTGCVTHLELTAADTGRTVCLTKGGELRLTLDGTRARPWKPVDASGPALKGINAGFVIQPGDATAAYQAVTSGTTELTSSRPLCATPTAPGQVSCKGLQEWTVTVRVR</sequence>
<dbReference type="RefSeq" id="WP_061923841.1">
    <property type="nucleotide sequence ID" value="NZ_JBEYBH010000013.1"/>
</dbReference>
<feature type="compositionally biased region" description="Low complexity" evidence="1">
    <location>
        <begin position="36"/>
        <end position="51"/>
    </location>
</feature>
<accession>A0A101T0B4</accession>
<gene>
    <name evidence="3" type="ORF">AQJ66_20015</name>
</gene>
<evidence type="ECO:0000313" key="3">
    <source>
        <dbReference type="EMBL" id="KUN83179.1"/>
    </source>
</evidence>
<dbReference type="Proteomes" id="UP000053024">
    <property type="component" value="Unassembled WGS sequence"/>
</dbReference>
<feature type="region of interest" description="Disordered" evidence="1">
    <location>
        <begin position="23"/>
        <end position="53"/>
    </location>
</feature>
<evidence type="ECO:0008006" key="5">
    <source>
        <dbReference type="Google" id="ProtNLM"/>
    </source>
</evidence>
<dbReference type="PROSITE" id="PS51257">
    <property type="entry name" value="PROKAR_LIPOPROTEIN"/>
    <property type="match status" value="1"/>
</dbReference>
<comment type="caution">
    <text evidence="3">The sequence shown here is derived from an EMBL/GenBank/DDBJ whole genome shotgun (WGS) entry which is preliminary data.</text>
</comment>